<evidence type="ECO:0000256" key="1">
    <source>
        <dbReference type="ARBA" id="ARBA00004123"/>
    </source>
</evidence>
<keyword evidence="5" id="KW-0539">Nucleus</keyword>
<proteinExistence type="predicted"/>
<evidence type="ECO:0000256" key="5">
    <source>
        <dbReference type="ARBA" id="ARBA00023242"/>
    </source>
</evidence>
<dbReference type="Pfam" id="PF00010">
    <property type="entry name" value="HLH"/>
    <property type="match status" value="1"/>
</dbReference>
<dbReference type="InterPro" id="IPR036638">
    <property type="entry name" value="HLH_DNA-bd_sf"/>
</dbReference>
<evidence type="ECO:0000313" key="8">
    <source>
        <dbReference type="EMBL" id="OAY62066.1"/>
    </source>
</evidence>
<organism evidence="8 9">
    <name type="scientific">Manihot esculenta</name>
    <name type="common">Cassava</name>
    <name type="synonym">Jatropha manihot</name>
    <dbReference type="NCBI Taxonomy" id="3983"/>
    <lineage>
        <taxon>Eukaryota</taxon>
        <taxon>Viridiplantae</taxon>
        <taxon>Streptophyta</taxon>
        <taxon>Embryophyta</taxon>
        <taxon>Tracheophyta</taxon>
        <taxon>Spermatophyta</taxon>
        <taxon>Magnoliopsida</taxon>
        <taxon>eudicotyledons</taxon>
        <taxon>Gunneridae</taxon>
        <taxon>Pentapetalae</taxon>
        <taxon>rosids</taxon>
        <taxon>fabids</taxon>
        <taxon>Malpighiales</taxon>
        <taxon>Euphorbiaceae</taxon>
        <taxon>Crotonoideae</taxon>
        <taxon>Manihoteae</taxon>
        <taxon>Manihot</taxon>
    </lineage>
</organism>
<dbReference type="Pfam" id="PF22754">
    <property type="entry name" value="bHLH-TF_ACT-like_plant"/>
    <property type="match status" value="1"/>
</dbReference>
<dbReference type="GO" id="GO:0010052">
    <property type="term" value="P:guard cell differentiation"/>
    <property type="evidence" value="ECO:0007669"/>
    <property type="project" value="InterPro"/>
</dbReference>
<keyword evidence="2" id="KW-0805">Transcription regulation</keyword>
<feature type="compositionally biased region" description="Polar residues" evidence="6">
    <location>
        <begin position="141"/>
        <end position="156"/>
    </location>
</feature>
<dbReference type="GO" id="GO:0000978">
    <property type="term" value="F:RNA polymerase II cis-regulatory region sequence-specific DNA binding"/>
    <property type="evidence" value="ECO:0000318"/>
    <property type="project" value="GO_Central"/>
</dbReference>
<evidence type="ECO:0000256" key="6">
    <source>
        <dbReference type="SAM" id="MobiDB-lite"/>
    </source>
</evidence>
<comment type="subcellular location">
    <subcellularLocation>
        <location evidence="1">Nucleus</location>
    </subcellularLocation>
</comment>
<evidence type="ECO:0000256" key="3">
    <source>
        <dbReference type="ARBA" id="ARBA00023125"/>
    </source>
</evidence>
<dbReference type="Proteomes" id="UP000091857">
    <property type="component" value="Chromosome 1"/>
</dbReference>
<protein>
    <recommendedName>
        <fullName evidence="7">BHLH domain-containing protein</fullName>
    </recommendedName>
</protein>
<dbReference type="SMART" id="SM00353">
    <property type="entry name" value="HLH"/>
    <property type="match status" value="1"/>
</dbReference>
<dbReference type="GO" id="GO:0006357">
    <property type="term" value="P:regulation of transcription by RNA polymerase II"/>
    <property type="evidence" value="ECO:0000318"/>
    <property type="project" value="GO_Central"/>
</dbReference>
<dbReference type="PANTHER" id="PTHR46684:SF16">
    <property type="entry name" value="TRANSCRIPTION FACTOR BHLH67-LIKE ISOFORM X2"/>
    <property type="match status" value="1"/>
</dbReference>
<gene>
    <name evidence="8" type="ORF">MANES_01G239200v8</name>
</gene>
<accession>A0A2C9WNI2</accession>
<dbReference type="STRING" id="3983.A0A2C9WNI2"/>
<dbReference type="OMA" id="SYSAQWN"/>
<evidence type="ECO:0000256" key="2">
    <source>
        <dbReference type="ARBA" id="ARBA00023015"/>
    </source>
</evidence>
<evidence type="ECO:0000256" key="4">
    <source>
        <dbReference type="ARBA" id="ARBA00023163"/>
    </source>
</evidence>
<dbReference type="GO" id="GO:0000981">
    <property type="term" value="F:DNA-binding transcription factor activity, RNA polymerase II-specific"/>
    <property type="evidence" value="ECO:0000318"/>
    <property type="project" value="GO_Central"/>
</dbReference>
<dbReference type="GO" id="GO:0046983">
    <property type="term" value="F:protein dimerization activity"/>
    <property type="evidence" value="ECO:0007669"/>
    <property type="project" value="InterPro"/>
</dbReference>
<dbReference type="InterPro" id="IPR011598">
    <property type="entry name" value="bHLH_dom"/>
</dbReference>
<dbReference type="GO" id="GO:0005634">
    <property type="term" value="C:nucleus"/>
    <property type="evidence" value="ECO:0007669"/>
    <property type="project" value="UniProtKB-SubCell"/>
</dbReference>
<dbReference type="SMR" id="A0A2C9WNI2"/>
<feature type="compositionally biased region" description="Basic and acidic residues" evidence="6">
    <location>
        <begin position="114"/>
        <end position="124"/>
    </location>
</feature>
<dbReference type="Gramene" id="Manes.01G239200.1.v8.1">
    <property type="protein sequence ID" value="Manes.01G239200.1.v8.1.CDS"/>
    <property type="gene ID" value="Manes.01G239200.v8.1"/>
</dbReference>
<dbReference type="CDD" id="cd11448">
    <property type="entry name" value="bHLH_AtFAMA_like"/>
    <property type="match status" value="1"/>
</dbReference>
<dbReference type="PROSITE" id="PS50888">
    <property type="entry name" value="BHLH"/>
    <property type="match status" value="1"/>
</dbReference>
<name>A0A2C9WNI2_MANES</name>
<comment type="caution">
    <text evidence="8">The sequence shown here is derived from an EMBL/GenBank/DDBJ whole genome shotgun (WGS) entry which is preliminary data.</text>
</comment>
<dbReference type="AlphaFoldDB" id="A0A2C9WNI2"/>
<feature type="domain" description="BHLH" evidence="7">
    <location>
        <begin position="201"/>
        <end position="252"/>
    </location>
</feature>
<sequence>MERRQAPIDSCFLGENLDVEGLQGGCINTESLRFEGEEEEPLFLMSSLEDRMPFPQMLQSVESPPFFPFREPNFQTLLKLQHLTRPWDMNTYINETKTQVQALELESCVTHDISDLHSPTKSETKGLQNPLSDSCLEDASPESNQRRANSVGKEQNSLFPWTQPQITLNETNCSKHSQIVPKERRKRKRTRKIKNKEEVETQRMTHIAVERNRRRQMNDHLNSLRSLMPSSYVERGDQASIVGGAIDFVRQLEQLLQSLEAQKRMKEREPAATPMGISSNGLFTPQAECNIQRDSGNSEEEAKVKRKSEAAVIEVTAVQNHVKLKIQCERRTGQLVRAIAALEDLSLLVLELNITSSETSVLYSFNLKIEDDCKLESADEIAATVDQIFSTTNGS</sequence>
<dbReference type="OrthoDB" id="1918339at2759"/>
<reference evidence="9" key="1">
    <citation type="journal article" date="2016" name="Nat. Biotechnol.">
        <title>Sequencing wild and cultivated cassava and related species reveals extensive interspecific hybridization and genetic diversity.</title>
        <authorList>
            <person name="Bredeson J.V."/>
            <person name="Lyons J.B."/>
            <person name="Prochnik S.E."/>
            <person name="Wu G.A."/>
            <person name="Ha C.M."/>
            <person name="Edsinger-Gonzales E."/>
            <person name="Grimwood J."/>
            <person name="Schmutz J."/>
            <person name="Rabbi I.Y."/>
            <person name="Egesi C."/>
            <person name="Nauluvula P."/>
            <person name="Lebot V."/>
            <person name="Ndunguru J."/>
            <person name="Mkamilo G."/>
            <person name="Bart R.S."/>
            <person name="Setter T.L."/>
            <person name="Gleadow R.M."/>
            <person name="Kulakow P."/>
            <person name="Ferguson M.E."/>
            <person name="Rounsley S."/>
            <person name="Rokhsar D.S."/>
        </authorList>
    </citation>
    <scope>NUCLEOTIDE SEQUENCE [LARGE SCALE GENOMIC DNA]</scope>
    <source>
        <strain evidence="9">cv. AM560-2</strain>
    </source>
</reference>
<keyword evidence="9" id="KW-1185">Reference proteome</keyword>
<dbReference type="SUPFAM" id="SSF47459">
    <property type="entry name" value="HLH, helix-loop-helix DNA-binding domain"/>
    <property type="match status" value="1"/>
</dbReference>
<dbReference type="PANTHER" id="PTHR46684">
    <property type="entry name" value="TRANSCRIPTION FACTOR FAMA"/>
    <property type="match status" value="1"/>
</dbReference>
<dbReference type="InterPro" id="IPR054502">
    <property type="entry name" value="bHLH-TF_ACT-like_plant"/>
</dbReference>
<evidence type="ECO:0000259" key="7">
    <source>
        <dbReference type="PROSITE" id="PS50888"/>
    </source>
</evidence>
<dbReference type="EMBL" id="CM004387">
    <property type="protein sequence ID" value="OAY62066.1"/>
    <property type="molecule type" value="Genomic_DNA"/>
</dbReference>
<dbReference type="InterPro" id="IPR044283">
    <property type="entry name" value="FAMA/SPEECHLESS/MUTE-like"/>
</dbReference>
<feature type="region of interest" description="Disordered" evidence="6">
    <location>
        <begin position="114"/>
        <end position="156"/>
    </location>
</feature>
<keyword evidence="3" id="KW-0238">DNA-binding</keyword>
<evidence type="ECO:0000313" key="9">
    <source>
        <dbReference type="Proteomes" id="UP000091857"/>
    </source>
</evidence>
<keyword evidence="4" id="KW-0804">Transcription</keyword>
<dbReference type="Gene3D" id="4.10.280.10">
    <property type="entry name" value="Helix-loop-helix DNA-binding domain"/>
    <property type="match status" value="1"/>
</dbReference>